<dbReference type="Proteomes" id="UP000452293">
    <property type="component" value="Unassembled WGS sequence"/>
</dbReference>
<evidence type="ECO:0008006" key="3">
    <source>
        <dbReference type="Google" id="ProtNLM"/>
    </source>
</evidence>
<keyword evidence="2" id="KW-1185">Reference proteome</keyword>
<name>A0ABW9X7E6_9FIRM</name>
<gene>
    <name evidence="1" type="ORF">GT718_13245</name>
</gene>
<proteinExistence type="predicted"/>
<evidence type="ECO:0000313" key="1">
    <source>
        <dbReference type="EMBL" id="MZL78303.1"/>
    </source>
</evidence>
<comment type="caution">
    <text evidence="1">The sequence shown here is derived from an EMBL/GenBank/DDBJ whole genome shotgun (WGS) entry which is preliminary data.</text>
</comment>
<reference evidence="1 2" key="1">
    <citation type="journal article" date="2019" name="Nat. Med.">
        <title>A library of human gut bacterial isolates paired with longitudinal multiomics data enables mechanistic microbiome research.</title>
        <authorList>
            <person name="Poyet M."/>
            <person name="Groussin M."/>
            <person name="Gibbons S.M."/>
            <person name="Avila-Pacheco J."/>
            <person name="Jiang X."/>
            <person name="Kearney S.M."/>
            <person name="Perrotta A.R."/>
            <person name="Berdy B."/>
            <person name="Zhao S."/>
            <person name="Lieberman T.D."/>
            <person name="Swanson P.K."/>
            <person name="Smith M."/>
            <person name="Roesemann S."/>
            <person name="Alexander J.E."/>
            <person name="Rich S.A."/>
            <person name="Livny J."/>
            <person name="Vlamakis H."/>
            <person name="Clish C."/>
            <person name="Bullock K."/>
            <person name="Deik A."/>
            <person name="Scott J."/>
            <person name="Pierce K.A."/>
            <person name="Xavier R.J."/>
            <person name="Alm E.J."/>
        </authorList>
    </citation>
    <scope>NUCLEOTIDE SEQUENCE [LARGE SCALE GENOMIC DNA]</scope>
    <source>
        <strain evidence="1 2">BIOML-A1</strain>
    </source>
</reference>
<protein>
    <recommendedName>
        <fullName evidence="3">DUF3310 domain-containing protein</fullName>
    </recommendedName>
</protein>
<evidence type="ECO:0000313" key="2">
    <source>
        <dbReference type="Proteomes" id="UP000452293"/>
    </source>
</evidence>
<organism evidence="1 2">
    <name type="scientific">Blautia massiliensis</name>
    <name type="common">ex Durand et al. 2017</name>
    <dbReference type="NCBI Taxonomy" id="1737424"/>
    <lineage>
        <taxon>Bacteria</taxon>
        <taxon>Bacillati</taxon>
        <taxon>Bacillota</taxon>
        <taxon>Clostridia</taxon>
        <taxon>Lachnospirales</taxon>
        <taxon>Lachnospiraceae</taxon>
        <taxon>Blautia</taxon>
    </lineage>
</organism>
<accession>A0ABW9X7E6</accession>
<dbReference type="RefSeq" id="WP_161206375.1">
    <property type="nucleotide sequence ID" value="NZ_WWVW01000026.1"/>
</dbReference>
<sequence>MASEEPYDYRCIFLKAVLNYVLFYYDAKENRKKNLEIYIEYMEKVKRKWEGEAN</sequence>
<dbReference type="EMBL" id="WWVW01000026">
    <property type="protein sequence ID" value="MZL78303.1"/>
    <property type="molecule type" value="Genomic_DNA"/>
</dbReference>